<dbReference type="GO" id="GO:0071949">
    <property type="term" value="F:FAD binding"/>
    <property type="evidence" value="ECO:0007669"/>
    <property type="project" value="InterPro"/>
</dbReference>
<dbReference type="InterPro" id="IPR036318">
    <property type="entry name" value="FAD-bd_PCMH-like_sf"/>
</dbReference>
<proteinExistence type="predicted"/>
<dbReference type="PATRIC" id="fig|388467.6.peg.2786"/>
<organism evidence="4 5">
    <name type="scientific">Planktothrix agardhii (strain NIVA-CYA 126/8)</name>
    <dbReference type="NCBI Taxonomy" id="388467"/>
    <lineage>
        <taxon>Bacteria</taxon>
        <taxon>Bacillati</taxon>
        <taxon>Cyanobacteriota</taxon>
        <taxon>Cyanophyceae</taxon>
        <taxon>Oscillatoriophycideae</taxon>
        <taxon>Oscillatoriales</taxon>
        <taxon>Microcoleaceae</taxon>
        <taxon>Planktothrix</taxon>
    </lineage>
</organism>
<evidence type="ECO:0000313" key="4">
    <source>
        <dbReference type="EMBL" id="KEI67707.1"/>
    </source>
</evidence>
<dbReference type="EC" id="2.5.1.26" evidence="4"/>
<evidence type="ECO:0000313" key="5">
    <source>
        <dbReference type="Proteomes" id="UP000027395"/>
    </source>
</evidence>
<dbReference type="PANTHER" id="PTHR11748">
    <property type="entry name" value="D-LACTATE DEHYDROGENASE"/>
    <property type="match status" value="1"/>
</dbReference>
<sequence>MTDINWDNFRAELSGIEMITDKTQVKKLSQDYYHFSPILQHELKDKIGYIVVRPATEAEILQVAKVCVKYKIPLTVRGAGTGNYGQCIPLEGGVILDISKLNNIKWIKPGLACMEPGVKMAAFDKQAREIGWELRMVPSTYRTATIGGFIEGGSGGIGSITYGQLRDRGNLQAARVVTMEDEPKVIELRGDDVQKVNHAYGTNGIITELEIPLAPAYPWSEIIVTFNDFMTSARFGQALALSDGIIKKLVCVCASPIPSYFTAFKDIIPEEKHVALLIVSETSLEPFQELVKQYNGEICYQKSSQETGKGTTIIEYSWNHTTLHARSVDPSITYLQTLLPADRKLELLEHLYTHFGDEVMQHLEFLRLHGEMHPASLQLVRFTTEERLNEIIRYHEERGAVIFNPHTYILEDGGMKMINLEQLQFKQEVDPYGLLNPGKMRAWLEREKHL</sequence>
<dbReference type="AlphaFoldDB" id="A0A073CIG3"/>
<dbReference type="GO" id="GO:0008720">
    <property type="term" value="F:D-lactate dehydrogenase (NAD+) activity"/>
    <property type="evidence" value="ECO:0007669"/>
    <property type="project" value="TreeGrafter"/>
</dbReference>
<dbReference type="SUPFAM" id="SSF55103">
    <property type="entry name" value="FAD-linked oxidases, C-terminal domain"/>
    <property type="match status" value="1"/>
</dbReference>
<dbReference type="STRING" id="388467.A19Y_2841"/>
<keyword evidence="4" id="KW-0808">Transferase</keyword>
<keyword evidence="2" id="KW-0274">FAD</keyword>
<dbReference type="PROSITE" id="PS51387">
    <property type="entry name" value="FAD_PCMH"/>
    <property type="match status" value="1"/>
</dbReference>
<dbReference type="Pfam" id="PF01565">
    <property type="entry name" value="FAD_binding_4"/>
    <property type="match status" value="1"/>
</dbReference>
<dbReference type="RefSeq" id="WP_042154900.1">
    <property type="nucleotide sequence ID" value="NZ_CM002803.1"/>
</dbReference>
<evidence type="ECO:0000256" key="1">
    <source>
        <dbReference type="ARBA" id="ARBA00022630"/>
    </source>
</evidence>
<dbReference type="SUPFAM" id="SSF56176">
    <property type="entry name" value="FAD-binding/transporter-associated domain-like"/>
    <property type="match status" value="1"/>
</dbReference>
<dbReference type="EMBL" id="CM002803">
    <property type="protein sequence ID" value="KEI67707.1"/>
    <property type="molecule type" value="Genomic_DNA"/>
</dbReference>
<protein>
    <submittedName>
        <fullName evidence="4">FAD/FMN-containing dehydrogenase</fullName>
        <ecNumber evidence="4">2.5.1.26</ecNumber>
    </submittedName>
</protein>
<evidence type="ECO:0000256" key="2">
    <source>
        <dbReference type="ARBA" id="ARBA00022827"/>
    </source>
</evidence>
<dbReference type="PANTHER" id="PTHR11748:SF119">
    <property type="entry name" value="D-2-HYDROXYGLUTARATE DEHYDROGENASE"/>
    <property type="match status" value="1"/>
</dbReference>
<keyword evidence="1" id="KW-0285">Flavoprotein</keyword>
<dbReference type="GO" id="GO:0008609">
    <property type="term" value="F:alkylglycerone-phosphate synthase activity"/>
    <property type="evidence" value="ECO:0007669"/>
    <property type="project" value="UniProtKB-EC"/>
</dbReference>
<dbReference type="eggNOG" id="COG0277">
    <property type="taxonomic scope" value="Bacteria"/>
</dbReference>
<keyword evidence="5" id="KW-1185">Reference proteome</keyword>
<dbReference type="HOGENOM" id="CLU_606425_0_0_3"/>
<dbReference type="InterPro" id="IPR016164">
    <property type="entry name" value="FAD-linked_Oxase-like_C"/>
</dbReference>
<reference evidence="4 5" key="1">
    <citation type="journal article" date="2014" name="Appl. Environ. Microbiol.">
        <title>Elucidation of insertion elements encoded on plasmids and in vitro construction of shuttle vectors from the toxic cyanobacterium Planktothrix.</title>
        <authorList>
            <person name="Christiansen G."/>
            <person name="Goesmann A."/>
            <person name="Kurmayer R."/>
        </authorList>
    </citation>
    <scope>NUCLEOTIDE SEQUENCE [LARGE SCALE GENOMIC DNA]</scope>
    <source>
        <strain evidence="4 5">NIVA-CYA 126/8</strain>
    </source>
</reference>
<dbReference type="InterPro" id="IPR016169">
    <property type="entry name" value="FAD-bd_PCMH_sub2"/>
</dbReference>
<accession>A0A073CIG3</accession>
<feature type="domain" description="FAD-binding PCMH-type" evidence="3">
    <location>
        <begin position="44"/>
        <end position="216"/>
    </location>
</feature>
<dbReference type="InterPro" id="IPR006094">
    <property type="entry name" value="Oxid_FAD_bind_N"/>
</dbReference>
<dbReference type="InterPro" id="IPR016166">
    <property type="entry name" value="FAD-bd_PCMH"/>
</dbReference>
<dbReference type="GO" id="GO:1903457">
    <property type="term" value="P:lactate catabolic process"/>
    <property type="evidence" value="ECO:0007669"/>
    <property type="project" value="TreeGrafter"/>
</dbReference>
<gene>
    <name evidence="4" type="ORF">A19Y_2841</name>
</gene>
<name>A0A073CIG3_PLAA1</name>
<dbReference type="Proteomes" id="UP000027395">
    <property type="component" value="Chromosome"/>
</dbReference>
<evidence type="ECO:0000259" key="3">
    <source>
        <dbReference type="PROSITE" id="PS51387"/>
    </source>
</evidence>
<dbReference type="GO" id="GO:0004458">
    <property type="term" value="F:D-lactate dehydrogenase (cytochrome) activity"/>
    <property type="evidence" value="ECO:0007669"/>
    <property type="project" value="TreeGrafter"/>
</dbReference>
<dbReference type="Gene3D" id="3.30.465.10">
    <property type="match status" value="1"/>
</dbReference>